<dbReference type="OrthoDB" id="550577at2759"/>
<evidence type="ECO:0000256" key="2">
    <source>
        <dbReference type="ARBA" id="ARBA00008061"/>
    </source>
</evidence>
<dbReference type="InterPro" id="IPR006047">
    <property type="entry name" value="GH13_cat_dom"/>
</dbReference>
<sequence length="436" mass="50053">MFAKLKSWLVAFKPPPSPLLYMRVGPVRKDANPLMLQFFTWDTLHDNMSWWKHFETEVPRLASLGFTQVWLPPPNKAAEPLGRGYDAYDLWDLGEFNQKGTVKTRWGTREEYLQACKVAKEHGIDILIDAVLNHKLGADRVETFQVVPVQPDNRLKDAGPTQEIEGWTAFEYPGRENKYGGMRWNREHFSGVDWDHKTRTRGIYRIIGPGHKGWSRNVDSELGNYDFLLGIDIDHRHPAVREDLANWGQWIIEVSPKRMIILTTFFDVPLHMNFNQASRERTRYDLRKILRDTIVQVKPNDAVTFVDNHDTVEGQSLESWVGDNFKVQAYAIILLRGYGLPCVFYGDLYPNRECYNENIARNITLLIEARKNFAYGATEDYLADRNCIGFENAGKVFGSHMTQHGRVEIDGSGCGTFSCFANNVQVWTLLAAEEGS</sequence>
<keyword evidence="5" id="KW-0119">Carbohydrate metabolism</keyword>
<evidence type="ECO:0000259" key="7">
    <source>
        <dbReference type="SMART" id="SM00642"/>
    </source>
</evidence>
<dbReference type="SUPFAM" id="SSF51445">
    <property type="entry name" value="(Trans)glycosidases"/>
    <property type="match status" value="1"/>
</dbReference>
<evidence type="ECO:0000256" key="3">
    <source>
        <dbReference type="ARBA" id="ARBA00022723"/>
    </source>
</evidence>
<dbReference type="SMART" id="SM00642">
    <property type="entry name" value="Aamy"/>
    <property type="match status" value="1"/>
</dbReference>
<dbReference type="AlphaFoldDB" id="A0A9W8JY42"/>
<dbReference type="Gene3D" id="3.20.20.80">
    <property type="entry name" value="Glycosidases"/>
    <property type="match status" value="1"/>
</dbReference>
<comment type="cofactor">
    <cofactor evidence="1">
        <name>Ca(2+)</name>
        <dbReference type="ChEBI" id="CHEBI:29108"/>
    </cofactor>
</comment>
<dbReference type="Gene3D" id="3.30.750.90">
    <property type="match status" value="1"/>
</dbReference>
<dbReference type="Pfam" id="PF00128">
    <property type="entry name" value="Alpha-amylase"/>
    <property type="match status" value="1"/>
</dbReference>
<keyword evidence="4" id="KW-0378">Hydrolase</keyword>
<dbReference type="InterPro" id="IPR013776">
    <property type="entry name" value="A-amylase_thermo"/>
</dbReference>
<dbReference type="PIRSF" id="PIRSF001021">
    <property type="entry name" value="Alph-amls_thrmst"/>
    <property type="match status" value="1"/>
</dbReference>
<evidence type="ECO:0000256" key="5">
    <source>
        <dbReference type="ARBA" id="ARBA00023277"/>
    </source>
</evidence>
<dbReference type="Proteomes" id="UP001148786">
    <property type="component" value="Unassembled WGS sequence"/>
</dbReference>
<dbReference type="SUPFAM" id="SSF51011">
    <property type="entry name" value="Glycosyl hydrolase domain"/>
    <property type="match status" value="1"/>
</dbReference>
<dbReference type="GO" id="GO:0005509">
    <property type="term" value="F:calcium ion binding"/>
    <property type="evidence" value="ECO:0007669"/>
    <property type="project" value="InterPro"/>
</dbReference>
<dbReference type="CDD" id="cd11318">
    <property type="entry name" value="AmyAc_bac_fung_AmyA"/>
    <property type="match status" value="1"/>
</dbReference>
<dbReference type="PANTHER" id="PTHR43447">
    <property type="entry name" value="ALPHA-AMYLASE"/>
    <property type="match status" value="1"/>
</dbReference>
<organism evidence="8 9">
    <name type="scientific">Agrocybe chaxingu</name>
    <dbReference type="NCBI Taxonomy" id="84603"/>
    <lineage>
        <taxon>Eukaryota</taxon>
        <taxon>Fungi</taxon>
        <taxon>Dikarya</taxon>
        <taxon>Basidiomycota</taxon>
        <taxon>Agaricomycotina</taxon>
        <taxon>Agaricomycetes</taxon>
        <taxon>Agaricomycetidae</taxon>
        <taxon>Agaricales</taxon>
        <taxon>Agaricineae</taxon>
        <taxon>Strophariaceae</taxon>
        <taxon>Agrocybe</taxon>
    </lineage>
</organism>
<evidence type="ECO:0000256" key="6">
    <source>
        <dbReference type="ARBA" id="ARBA00023295"/>
    </source>
</evidence>
<gene>
    <name evidence="8" type="ORF">NLJ89_g6539</name>
</gene>
<proteinExistence type="inferred from homology"/>
<keyword evidence="6" id="KW-0326">Glycosidase</keyword>
<comment type="similarity">
    <text evidence="2">Belongs to the glycosyl hydrolase 13 family.</text>
</comment>
<evidence type="ECO:0000313" key="9">
    <source>
        <dbReference type="Proteomes" id="UP001148786"/>
    </source>
</evidence>
<comment type="caution">
    <text evidence="8">The sequence shown here is derived from an EMBL/GenBank/DDBJ whole genome shotgun (WGS) entry which is preliminary data.</text>
</comment>
<dbReference type="GO" id="GO:0005975">
    <property type="term" value="P:carbohydrate metabolic process"/>
    <property type="evidence" value="ECO:0007669"/>
    <property type="project" value="InterPro"/>
</dbReference>
<accession>A0A9W8JY42</accession>
<name>A0A9W8JY42_9AGAR</name>
<protein>
    <recommendedName>
        <fullName evidence="7">Glycosyl hydrolase family 13 catalytic domain-containing protein</fullName>
    </recommendedName>
</protein>
<feature type="domain" description="Glycosyl hydrolase family 13 catalytic" evidence="7">
    <location>
        <begin position="33"/>
        <end position="370"/>
    </location>
</feature>
<evidence type="ECO:0000313" key="8">
    <source>
        <dbReference type="EMBL" id="KAJ3507016.1"/>
    </source>
</evidence>
<dbReference type="InterPro" id="IPR017853">
    <property type="entry name" value="GH"/>
</dbReference>
<reference evidence="8" key="1">
    <citation type="submission" date="2022-07" db="EMBL/GenBank/DDBJ databases">
        <title>Genome Sequence of Agrocybe chaxingu.</title>
        <authorList>
            <person name="Buettner E."/>
        </authorList>
    </citation>
    <scope>NUCLEOTIDE SEQUENCE</scope>
    <source>
        <strain evidence="8">MP-N11</strain>
    </source>
</reference>
<evidence type="ECO:0000256" key="4">
    <source>
        <dbReference type="ARBA" id="ARBA00022801"/>
    </source>
</evidence>
<dbReference type="EMBL" id="JANKHO010000703">
    <property type="protein sequence ID" value="KAJ3507016.1"/>
    <property type="molecule type" value="Genomic_DNA"/>
</dbReference>
<keyword evidence="9" id="KW-1185">Reference proteome</keyword>
<evidence type="ECO:0000256" key="1">
    <source>
        <dbReference type="ARBA" id="ARBA00001913"/>
    </source>
</evidence>
<dbReference type="GO" id="GO:0004553">
    <property type="term" value="F:hydrolase activity, hydrolyzing O-glycosyl compounds"/>
    <property type="evidence" value="ECO:0007669"/>
    <property type="project" value="InterPro"/>
</dbReference>
<keyword evidence="3" id="KW-0479">Metal-binding</keyword>
<dbReference type="Gene3D" id="2.40.30.140">
    <property type="match status" value="1"/>
</dbReference>